<dbReference type="Proteomes" id="UP000095280">
    <property type="component" value="Unplaced"/>
</dbReference>
<evidence type="ECO:0000256" key="2">
    <source>
        <dbReference type="ARBA" id="ARBA00022737"/>
    </source>
</evidence>
<sequence>MTSIQDWSKWNRMYGNPNVSMAKSASKKDESKELRSSIQMAEKNGYFLNLDSDFLLNEFGPPKPVVSEAEIERQKLAQMLQSYGSTKEDKDRQRIKEFLQINYINLGSRHLRVLGPIEFCRNLRILVLSNNYLTQIDALVQCKHLTKLDLHGNQLSQLPSLSMWANLRWLQVLFLHDNPIAKRSAVHGLTGCRRLAYLTLFDTPISLKRNYRHHMVNNVVSLKALDHYVISDEEIIEDVSFGAGRFATFHPALRIRPLEDDPKNKDLSVAEELLRRQLSQIAQVLKHSSPVVIVQRFARGWLARRRTRPPGQPGRVATTLTQQTATVAGQKPPPPSRTSAMRSVAPPTLVGNLTEGDKTQIDFDDYVKGLDKSSREAAASPSHRQLEAVQASLDQAAKASQMTSMLETLDRQSEELDWAIAAGAAAGSAEAPPGTPVGRLSARQPLPPVPHQHQQQQSASAGAPPKFGPVMPTVEEDDEHLPMGSFRMSTKSRETTAMQHWSNASPELFKPFDLLSMKVQSDDRDARFARDAELDYHQATDAAVTASVSVPVPTHNDWHLLRRGQGTMSTAALARWARLEDDLERERRALDLAERALIVQTERDHAKLNVAAWRSEKRAAARAVEVERVARVEREFDRACRAERKETGAEARKRSVRAMQRQKQRGDRAFAVGFVAQQNSIGAALKRHDFQAIRDSRQLANREAARAELEAQREARDSVQHYMQEQRDRRQAEMSVQRAVIDAHVLADMNDRLKEAYSRVAHLKTLRRTLVELSAASAPVPDHPDRLTADDFRGATPWDAQVMVQDGRVGGHPPVRYH</sequence>
<reference evidence="5" key="1">
    <citation type="submission" date="2016-11" db="UniProtKB">
        <authorList>
            <consortium name="WormBaseParasite"/>
        </authorList>
    </citation>
    <scope>IDENTIFICATION</scope>
</reference>
<feature type="region of interest" description="Disordered" evidence="3">
    <location>
        <begin position="425"/>
        <end position="477"/>
    </location>
</feature>
<dbReference type="InterPro" id="IPR032675">
    <property type="entry name" value="LRR_dom_sf"/>
</dbReference>
<keyword evidence="1" id="KW-0433">Leucine-rich repeat</keyword>
<name>A0A1I8GL87_9PLAT</name>
<dbReference type="PANTHER" id="PTHR46723:SF1">
    <property type="entry name" value="LEUCINE-RICH REPEAT AND IQ DOMAIN-CONTAINING PROTEIN 3"/>
    <property type="match status" value="1"/>
</dbReference>
<dbReference type="PROSITE" id="PS50096">
    <property type="entry name" value="IQ"/>
    <property type="match status" value="1"/>
</dbReference>
<dbReference type="InterPro" id="IPR025875">
    <property type="entry name" value="Leu-rich_rpt_4"/>
</dbReference>
<evidence type="ECO:0000313" key="4">
    <source>
        <dbReference type="Proteomes" id="UP000095280"/>
    </source>
</evidence>
<evidence type="ECO:0000256" key="3">
    <source>
        <dbReference type="SAM" id="MobiDB-lite"/>
    </source>
</evidence>
<feature type="region of interest" description="Disordered" evidence="3">
    <location>
        <begin position="305"/>
        <end position="357"/>
    </location>
</feature>
<evidence type="ECO:0000256" key="1">
    <source>
        <dbReference type="ARBA" id="ARBA00022614"/>
    </source>
</evidence>
<dbReference type="Gene3D" id="3.80.10.10">
    <property type="entry name" value="Ribonuclease Inhibitor"/>
    <property type="match status" value="1"/>
</dbReference>
<evidence type="ECO:0000313" key="5">
    <source>
        <dbReference type="WBParaSite" id="maker-uti_cns_0002319-snap-gene-0.6-mRNA-1"/>
    </source>
</evidence>
<dbReference type="SUPFAM" id="SSF52058">
    <property type="entry name" value="L domain-like"/>
    <property type="match status" value="1"/>
</dbReference>
<accession>A0A1I8GL87</accession>
<dbReference type="Pfam" id="PF12799">
    <property type="entry name" value="LRR_4"/>
    <property type="match status" value="1"/>
</dbReference>
<feature type="compositionally biased region" description="Low complexity" evidence="3">
    <location>
        <begin position="313"/>
        <end position="328"/>
    </location>
</feature>
<protein>
    <submittedName>
        <fullName evidence="5">Leucine-rich repeat-containing protein 46</fullName>
    </submittedName>
</protein>
<keyword evidence="4" id="KW-1185">Reference proteome</keyword>
<feature type="compositionally biased region" description="Low complexity" evidence="3">
    <location>
        <begin position="451"/>
        <end position="465"/>
    </location>
</feature>
<keyword evidence="2" id="KW-0677">Repeat</keyword>
<dbReference type="AlphaFoldDB" id="A0A1I8GL87"/>
<dbReference type="PROSITE" id="PS51450">
    <property type="entry name" value="LRR"/>
    <property type="match status" value="2"/>
</dbReference>
<proteinExistence type="predicted"/>
<dbReference type="WBParaSite" id="maker-uti_cns_0002319-snap-gene-0.6-mRNA-1">
    <property type="protein sequence ID" value="maker-uti_cns_0002319-snap-gene-0.6-mRNA-1"/>
    <property type="gene ID" value="maker-uti_cns_0002319-snap-gene-0.6"/>
</dbReference>
<dbReference type="PANTHER" id="PTHR46723">
    <property type="entry name" value="LEUCINE-RICH REPEAT AND IQ DOMAIN-CONTAINING PROTEIN 3"/>
    <property type="match status" value="1"/>
</dbReference>
<organism evidence="4 5">
    <name type="scientific">Macrostomum lignano</name>
    <dbReference type="NCBI Taxonomy" id="282301"/>
    <lineage>
        <taxon>Eukaryota</taxon>
        <taxon>Metazoa</taxon>
        <taxon>Spiralia</taxon>
        <taxon>Lophotrochozoa</taxon>
        <taxon>Platyhelminthes</taxon>
        <taxon>Rhabditophora</taxon>
        <taxon>Macrostomorpha</taxon>
        <taxon>Macrostomida</taxon>
        <taxon>Macrostomidae</taxon>
        <taxon>Macrostomum</taxon>
    </lineage>
</organism>
<dbReference type="InterPro" id="IPR052859">
    <property type="entry name" value="LRR-IQ_domain_protein"/>
</dbReference>
<dbReference type="InterPro" id="IPR001611">
    <property type="entry name" value="Leu-rich_rpt"/>
</dbReference>